<feature type="region of interest" description="Disordered" evidence="6">
    <location>
        <begin position="105"/>
        <end position="145"/>
    </location>
</feature>
<keyword evidence="4" id="KW-0411">Iron-sulfur</keyword>
<comment type="function">
    <text evidence="5">Monothiol glutaredoxin involved in the biogenesis of iron-sulfur clusters. Binds one iron-sulfur cluster per dimer. The iron-sulfur cluster is bound between subunits, and is complexed by a bound glutathione and a cysteine residue from each subunit.</text>
</comment>
<organism evidence="9 10">
    <name type="scientific">Protomyces lactucae-debilis</name>
    <dbReference type="NCBI Taxonomy" id="2754530"/>
    <lineage>
        <taxon>Eukaryota</taxon>
        <taxon>Fungi</taxon>
        <taxon>Dikarya</taxon>
        <taxon>Ascomycota</taxon>
        <taxon>Taphrinomycotina</taxon>
        <taxon>Taphrinomycetes</taxon>
        <taxon>Taphrinales</taxon>
        <taxon>Protomycetaceae</taxon>
        <taxon>Protomyces</taxon>
    </lineage>
</organism>
<name>A0A1Y2FSW0_PROLT</name>
<dbReference type="Gene3D" id="3.40.30.10">
    <property type="entry name" value="Glutaredoxin"/>
    <property type="match status" value="2"/>
</dbReference>
<dbReference type="InterPro" id="IPR004480">
    <property type="entry name" value="Monothiol_GRX-rel"/>
</dbReference>
<dbReference type="InterPro" id="IPR002109">
    <property type="entry name" value="Glutaredoxin"/>
</dbReference>
<dbReference type="FunFam" id="3.40.30.10:FF:000012">
    <property type="entry name" value="Monothiol glutaredoxin"/>
    <property type="match status" value="1"/>
</dbReference>
<keyword evidence="10" id="KW-1185">Reference proteome</keyword>
<gene>
    <name evidence="9" type="ORF">BCR37DRAFT_143592</name>
</gene>
<dbReference type="CDD" id="cd02984">
    <property type="entry name" value="TRX_PICOT"/>
    <property type="match status" value="1"/>
</dbReference>
<accession>A0A1Y2FSW0</accession>
<evidence type="ECO:0000313" key="10">
    <source>
        <dbReference type="Proteomes" id="UP000193685"/>
    </source>
</evidence>
<feature type="domain" description="Thioredoxin" evidence="7">
    <location>
        <begin position="5"/>
        <end position="102"/>
    </location>
</feature>
<dbReference type="GO" id="GO:0006879">
    <property type="term" value="P:intracellular iron ion homeostasis"/>
    <property type="evidence" value="ECO:0007669"/>
    <property type="project" value="TreeGrafter"/>
</dbReference>
<feature type="domain" description="Glutaredoxin" evidence="8">
    <location>
        <begin position="162"/>
        <end position="225"/>
    </location>
</feature>
<dbReference type="OrthoDB" id="415696at2759"/>
<evidence type="ECO:0000259" key="7">
    <source>
        <dbReference type="Pfam" id="PF00085"/>
    </source>
</evidence>
<dbReference type="GO" id="GO:0015038">
    <property type="term" value="F:glutathione disulfide oxidoreductase activity"/>
    <property type="evidence" value="ECO:0007669"/>
    <property type="project" value="UniProtKB-ARBA"/>
</dbReference>
<protein>
    <submittedName>
        <fullName evidence="9">Glutaredoxin</fullName>
    </submittedName>
</protein>
<dbReference type="SUPFAM" id="SSF52833">
    <property type="entry name" value="Thioredoxin-like"/>
    <property type="match status" value="2"/>
</dbReference>
<evidence type="ECO:0000256" key="6">
    <source>
        <dbReference type="SAM" id="MobiDB-lite"/>
    </source>
</evidence>
<dbReference type="InterPro" id="IPR013766">
    <property type="entry name" value="Thioredoxin_domain"/>
</dbReference>
<dbReference type="Pfam" id="PF00462">
    <property type="entry name" value="Glutaredoxin"/>
    <property type="match status" value="1"/>
</dbReference>
<keyword evidence="2" id="KW-0479">Metal-binding</keyword>
<comment type="caution">
    <text evidence="9">The sequence shown here is derived from an EMBL/GenBank/DDBJ whole genome shotgun (WGS) entry which is preliminary data.</text>
</comment>
<sequence length="254" mass="27679">MAVTTVTSDEHFEQLLKQHASTTLCLNFWASFAQPSLQMNTVFAELAGQFTTVQFLQVDAEELEDISESFDVNAVPFFVVMRGTEVLSRISGANPLELQKALRRAVPEQSTPAAQEAHTETAVTGQPGAADTATMATSAPAEEEGEEDLQTRLKSLTTAAPVMLFIKGVPSAPQCGFSRTLVSLLRAEGIHYGFFNILADNSVRQGLKAYAEWPTFPQVYVKGEFLGGLDVVREMIENGEMQEVLEEAGIKTTK</sequence>
<dbReference type="FunFam" id="3.40.30.10:FF:000092">
    <property type="entry name" value="Monothiol glutaredoxin"/>
    <property type="match status" value="1"/>
</dbReference>
<dbReference type="GO" id="GO:0051537">
    <property type="term" value="F:2 iron, 2 sulfur cluster binding"/>
    <property type="evidence" value="ECO:0007669"/>
    <property type="project" value="TreeGrafter"/>
</dbReference>
<dbReference type="OMA" id="WAEPCKT"/>
<reference evidence="9 10" key="1">
    <citation type="submission" date="2016-07" db="EMBL/GenBank/DDBJ databases">
        <title>Pervasive Adenine N6-methylation of Active Genes in Fungi.</title>
        <authorList>
            <consortium name="DOE Joint Genome Institute"/>
            <person name="Mondo S.J."/>
            <person name="Dannebaum R.O."/>
            <person name="Kuo R.C."/>
            <person name="Labutti K."/>
            <person name="Haridas S."/>
            <person name="Kuo A."/>
            <person name="Salamov A."/>
            <person name="Ahrendt S.R."/>
            <person name="Lipzen A."/>
            <person name="Sullivan W."/>
            <person name="Andreopoulos W.B."/>
            <person name="Clum A."/>
            <person name="Lindquist E."/>
            <person name="Daum C."/>
            <person name="Ramamoorthy G.K."/>
            <person name="Gryganskyi A."/>
            <person name="Culley D."/>
            <person name="Magnuson J.K."/>
            <person name="James T.Y."/>
            <person name="O'Malley M.A."/>
            <person name="Stajich J.E."/>
            <person name="Spatafora J.W."/>
            <person name="Visel A."/>
            <person name="Grigoriev I.V."/>
        </authorList>
    </citation>
    <scope>NUCLEOTIDE SEQUENCE [LARGE SCALE GENOMIC DNA]</scope>
    <source>
        <strain evidence="9 10">12-1054</strain>
    </source>
</reference>
<dbReference type="PROSITE" id="PS51354">
    <property type="entry name" value="GLUTAREDOXIN_2"/>
    <property type="match status" value="1"/>
</dbReference>
<dbReference type="EMBL" id="MCFI01000002">
    <property type="protein sequence ID" value="ORY87091.1"/>
    <property type="molecule type" value="Genomic_DNA"/>
</dbReference>
<dbReference type="AlphaFoldDB" id="A0A1Y2FSW0"/>
<dbReference type="InterPro" id="IPR033658">
    <property type="entry name" value="GRX_PICOT-like"/>
</dbReference>
<evidence type="ECO:0000256" key="4">
    <source>
        <dbReference type="ARBA" id="ARBA00023014"/>
    </source>
</evidence>
<dbReference type="PANTHER" id="PTHR10293:SF73">
    <property type="entry name" value="GLUTAREDOXIN-3"/>
    <property type="match status" value="1"/>
</dbReference>
<evidence type="ECO:0000256" key="5">
    <source>
        <dbReference type="ARBA" id="ARBA00055846"/>
    </source>
</evidence>
<evidence type="ECO:0000256" key="1">
    <source>
        <dbReference type="ARBA" id="ARBA00009630"/>
    </source>
</evidence>
<dbReference type="RefSeq" id="XP_040727947.1">
    <property type="nucleotide sequence ID" value="XM_040866082.1"/>
</dbReference>
<dbReference type="Pfam" id="PF00085">
    <property type="entry name" value="Thioredoxin"/>
    <property type="match status" value="1"/>
</dbReference>
<dbReference type="CDD" id="cd03028">
    <property type="entry name" value="GRX_PICOT_like"/>
    <property type="match status" value="1"/>
</dbReference>
<dbReference type="GeneID" id="63782681"/>
<evidence type="ECO:0000256" key="3">
    <source>
        <dbReference type="ARBA" id="ARBA00023004"/>
    </source>
</evidence>
<keyword evidence="3" id="KW-0408">Iron</keyword>
<dbReference type="GO" id="GO:0005634">
    <property type="term" value="C:nucleus"/>
    <property type="evidence" value="ECO:0007669"/>
    <property type="project" value="TreeGrafter"/>
</dbReference>
<dbReference type="GO" id="GO:0005829">
    <property type="term" value="C:cytosol"/>
    <property type="evidence" value="ECO:0007669"/>
    <property type="project" value="TreeGrafter"/>
</dbReference>
<evidence type="ECO:0000313" key="9">
    <source>
        <dbReference type="EMBL" id="ORY87091.1"/>
    </source>
</evidence>
<dbReference type="STRING" id="56484.A0A1Y2FSW0"/>
<evidence type="ECO:0000259" key="8">
    <source>
        <dbReference type="Pfam" id="PF00462"/>
    </source>
</evidence>
<dbReference type="PANTHER" id="PTHR10293">
    <property type="entry name" value="GLUTAREDOXIN FAMILY MEMBER"/>
    <property type="match status" value="1"/>
</dbReference>
<comment type="similarity">
    <text evidence="1">Belongs to the glutaredoxin family. Monothiol subfamily.</text>
</comment>
<evidence type="ECO:0000256" key="2">
    <source>
        <dbReference type="ARBA" id="ARBA00022723"/>
    </source>
</evidence>
<dbReference type="GO" id="GO:0046872">
    <property type="term" value="F:metal ion binding"/>
    <property type="evidence" value="ECO:0007669"/>
    <property type="project" value="UniProtKB-KW"/>
</dbReference>
<dbReference type="Proteomes" id="UP000193685">
    <property type="component" value="Unassembled WGS sequence"/>
</dbReference>
<dbReference type="InterPro" id="IPR036249">
    <property type="entry name" value="Thioredoxin-like_sf"/>
</dbReference>
<proteinExistence type="inferred from homology"/>